<feature type="compositionally biased region" description="Acidic residues" evidence="4">
    <location>
        <begin position="585"/>
        <end position="611"/>
    </location>
</feature>
<dbReference type="FunFam" id="3.10.260.20:FF:000001">
    <property type="entry name" value="Dachshund homolog 1"/>
    <property type="match status" value="1"/>
</dbReference>
<evidence type="ECO:0000259" key="5">
    <source>
        <dbReference type="Pfam" id="PF02437"/>
    </source>
</evidence>
<dbReference type="InterPro" id="IPR009061">
    <property type="entry name" value="DNA-bd_dom_put_sf"/>
</dbReference>
<feature type="compositionally biased region" description="Polar residues" evidence="4">
    <location>
        <begin position="224"/>
        <end position="249"/>
    </location>
</feature>
<proteinExistence type="inferred from homology"/>
<evidence type="ECO:0000256" key="3">
    <source>
        <dbReference type="ARBA" id="ARBA00038192"/>
    </source>
</evidence>
<feature type="region of interest" description="Disordered" evidence="4">
    <location>
        <begin position="542"/>
        <end position="561"/>
    </location>
</feature>
<dbReference type="GO" id="GO:0000981">
    <property type="term" value="F:DNA-binding transcription factor activity, RNA polymerase II-specific"/>
    <property type="evidence" value="ECO:0007669"/>
    <property type="project" value="TreeGrafter"/>
</dbReference>
<dbReference type="Pfam" id="PF02437">
    <property type="entry name" value="Ski_Sno_DHD"/>
    <property type="match status" value="1"/>
</dbReference>
<dbReference type="PANTHER" id="PTHR12577:SF6">
    <property type="entry name" value="DACHSHUND, ISOFORM B"/>
    <property type="match status" value="1"/>
</dbReference>
<dbReference type="PANTHER" id="PTHR12577">
    <property type="entry name" value="DACHSHUND"/>
    <property type="match status" value="1"/>
</dbReference>
<evidence type="ECO:0000256" key="2">
    <source>
        <dbReference type="ARBA" id="ARBA00023242"/>
    </source>
</evidence>
<feature type="region of interest" description="Disordered" evidence="4">
    <location>
        <begin position="54"/>
        <end position="79"/>
    </location>
</feature>
<dbReference type="GO" id="GO:0005667">
    <property type="term" value="C:transcription regulator complex"/>
    <property type="evidence" value="ECO:0007669"/>
    <property type="project" value="TreeGrafter"/>
</dbReference>
<evidence type="ECO:0000313" key="6">
    <source>
        <dbReference type="Proteomes" id="UP000050790"/>
    </source>
</evidence>
<evidence type="ECO:0000313" key="7">
    <source>
        <dbReference type="WBParaSite" id="SMRG1_26560.1"/>
    </source>
</evidence>
<dbReference type="InterPro" id="IPR052417">
    <property type="entry name" value="Dachshund_domain"/>
</dbReference>
<dbReference type="WBParaSite" id="SMRG1_26560.1">
    <property type="protein sequence ID" value="SMRG1_26560.1"/>
    <property type="gene ID" value="SMRG1_26560"/>
</dbReference>
<sequence>MLDKLTHFKHLLNTEDNQSSDIMDLSSKISSKDSWNFDNLLTLKLQQSNYHSSSSSSSSSFLNNNNNSNSNNNDHTNINESNQLLSSAKSLAYCTPNPVPNLPENNQVHFLEYRGAHLATFTVNGRDLICLPQAFELFLKHLVGGLHTVYTKLKRLDIIPIVCNVEQVRILRGLGAIQPGVNRCKLIAPQEFDILYADCTNSSSRPGRPSKRLSGVETPVLSSALGSRQSHSCHNNDSGESTPKQSRSCTSDDDNSGNNQSQVEQTLWPNSQNNISAYPFMNSYELILPQLLKAKVFEHLETVYSSFMKYALSNHQNKLEHEQNSSGSTEFKSIYDGVENIAFPSIDLPRIFSSSIMTHSDRISTETFLEEEQGVNSFNESKTMENSDQTLKYQQLFDSKLQYFLNQFIGMNYPWKSVYHPMDSSGPTLNTFDSQIKPQVNDHFDQHQHHPYTSMNMNTSESLKCDKSNLPVQTLFSQDLIKKTVRNTRPSTSTNDCYNNDEESFDESPCPNVFTSLGCFKNMKLNKPTILNFSIEQIKMDSESSTMHESNDNETNAEKKYTDTSKYRLTDFKRKETILEKNHDDCDDVDDPDHDENDDADEEDVIDENSDNNEAIKINQNTDMSRTLSALNYYYWWLQYMSNELPHVKQSVVSEAKVSMFNNFSHGCYTNDDSLK</sequence>
<feature type="region of interest" description="Disordered" evidence="4">
    <location>
        <begin position="583"/>
        <end position="618"/>
    </location>
</feature>
<evidence type="ECO:0000256" key="4">
    <source>
        <dbReference type="SAM" id="MobiDB-lite"/>
    </source>
</evidence>
<dbReference type="InterPro" id="IPR003380">
    <property type="entry name" value="SKI/SNO/DAC"/>
</dbReference>
<comment type="subcellular location">
    <subcellularLocation>
        <location evidence="1">Nucleus</location>
    </subcellularLocation>
</comment>
<feature type="region of interest" description="Disordered" evidence="4">
    <location>
        <begin position="224"/>
        <end position="263"/>
    </location>
</feature>
<dbReference type="Proteomes" id="UP000050790">
    <property type="component" value="Unassembled WGS sequence"/>
</dbReference>
<dbReference type="InterPro" id="IPR037000">
    <property type="entry name" value="Ski_DNA-bd_sf"/>
</dbReference>
<name>A0AA84ZER8_9TREM</name>
<dbReference type="SUPFAM" id="SSF46955">
    <property type="entry name" value="Putative DNA-binding domain"/>
    <property type="match status" value="1"/>
</dbReference>
<reference evidence="7" key="1">
    <citation type="submission" date="2023-11" db="UniProtKB">
        <authorList>
            <consortium name="WormBaseParasite"/>
        </authorList>
    </citation>
    <scope>IDENTIFICATION</scope>
</reference>
<dbReference type="CDD" id="cd21081">
    <property type="entry name" value="DHD_Dac"/>
    <property type="match status" value="1"/>
</dbReference>
<keyword evidence="2" id="KW-0539">Nucleus</keyword>
<comment type="similarity">
    <text evidence="3">Belongs to the DACH/dachshund family.</text>
</comment>
<evidence type="ECO:0000256" key="1">
    <source>
        <dbReference type="ARBA" id="ARBA00004123"/>
    </source>
</evidence>
<feature type="domain" description="SKI/SNO/DAC" evidence="5">
    <location>
        <begin position="94"/>
        <end position="201"/>
    </location>
</feature>
<protein>
    <recommendedName>
        <fullName evidence="5">SKI/SNO/DAC domain-containing protein</fullName>
    </recommendedName>
</protein>
<dbReference type="AlphaFoldDB" id="A0AA84ZER8"/>
<accession>A0AA84ZER8</accession>
<dbReference type="GO" id="GO:0005634">
    <property type="term" value="C:nucleus"/>
    <property type="evidence" value="ECO:0007669"/>
    <property type="project" value="UniProtKB-SubCell"/>
</dbReference>
<dbReference type="Gene3D" id="3.10.260.20">
    <property type="entry name" value="Ski"/>
    <property type="match status" value="1"/>
</dbReference>
<dbReference type="GO" id="GO:0000978">
    <property type="term" value="F:RNA polymerase II cis-regulatory region sequence-specific DNA binding"/>
    <property type="evidence" value="ECO:0007669"/>
    <property type="project" value="TreeGrafter"/>
</dbReference>
<organism evidence="6 7">
    <name type="scientific">Schistosoma margrebowiei</name>
    <dbReference type="NCBI Taxonomy" id="48269"/>
    <lineage>
        <taxon>Eukaryota</taxon>
        <taxon>Metazoa</taxon>
        <taxon>Spiralia</taxon>
        <taxon>Lophotrochozoa</taxon>
        <taxon>Platyhelminthes</taxon>
        <taxon>Trematoda</taxon>
        <taxon>Digenea</taxon>
        <taxon>Strigeidida</taxon>
        <taxon>Schistosomatoidea</taxon>
        <taxon>Schistosomatidae</taxon>
        <taxon>Schistosoma</taxon>
    </lineage>
</organism>